<accession>A0AAW8NES4</accession>
<dbReference type="GeneID" id="97424551"/>
<dbReference type="AlphaFoldDB" id="A0AAW8NES4"/>
<comment type="caution">
    <text evidence="2">The sequence shown here is derived from an EMBL/GenBank/DDBJ whole genome shotgun (WGS) entry which is preliminary data.</text>
</comment>
<evidence type="ECO:0000313" key="2">
    <source>
        <dbReference type="EMBL" id="MDR7166072.1"/>
    </source>
</evidence>
<reference evidence="2" key="1">
    <citation type="submission" date="2023-07" db="EMBL/GenBank/DDBJ databases">
        <title>Sorghum-associated microbial communities from plants grown in Nebraska, USA.</title>
        <authorList>
            <person name="Schachtman D."/>
        </authorList>
    </citation>
    <scope>NUCLEOTIDE SEQUENCE</scope>
    <source>
        <strain evidence="2">BE261</strain>
    </source>
</reference>
<dbReference type="RefSeq" id="WP_310114647.1">
    <property type="nucleotide sequence ID" value="NZ_JAVDTN010000026.1"/>
</dbReference>
<gene>
    <name evidence="2" type="ORF">J2X12_004126</name>
</gene>
<evidence type="ECO:0000256" key="1">
    <source>
        <dbReference type="SAM" id="MobiDB-lite"/>
    </source>
</evidence>
<proteinExistence type="predicted"/>
<evidence type="ECO:0000313" key="3">
    <source>
        <dbReference type="Proteomes" id="UP001262032"/>
    </source>
</evidence>
<organism evidence="2 3">
    <name type="scientific">Pseudarthrobacter oxydans</name>
    <name type="common">Arthrobacter oxydans</name>
    <dbReference type="NCBI Taxonomy" id="1671"/>
    <lineage>
        <taxon>Bacteria</taxon>
        <taxon>Bacillati</taxon>
        <taxon>Actinomycetota</taxon>
        <taxon>Actinomycetes</taxon>
        <taxon>Micrococcales</taxon>
        <taxon>Micrococcaceae</taxon>
        <taxon>Pseudarthrobacter</taxon>
    </lineage>
</organism>
<dbReference type="Proteomes" id="UP001262032">
    <property type="component" value="Unassembled WGS sequence"/>
</dbReference>
<protein>
    <submittedName>
        <fullName evidence="2">Phage gp29-like protein</fullName>
    </submittedName>
</protein>
<feature type="region of interest" description="Disordered" evidence="1">
    <location>
        <begin position="396"/>
        <end position="425"/>
    </location>
</feature>
<dbReference type="Pfam" id="PF06074">
    <property type="entry name" value="Portal_Mu"/>
    <property type="match status" value="1"/>
</dbReference>
<dbReference type="InterPro" id="IPR009279">
    <property type="entry name" value="Portal_Mu"/>
</dbReference>
<name>A0AAW8NES4_PSEOX</name>
<sequence length="444" mass="50250">MDKKPQKQKEIGSSGTSITGGLITGEEYNPKLSGASAIKIYDEMRRSDATVNAALNAVKLPILSADFYVDPASDDEKDKEVAELVYDCLFHIVDWDKFLEEALTFLDFGYDVHEMVFEPREINGQLRIALVKLGYRKQTTIQKWETRDGKPGISQRDMTGGDFSIPAEKLVRFTHKQEGDNYEGISILRAAFKHWYIKDKLYRIDAVGHERHALGVIDVTTPVGAQDADKKKMRQMVRNLRANEESYIEHPEGWIVQFLDMKANSLKDVEPSINHHDRQIMKNVLAQFLEIGASGGTGTRSTSEDHSRLFELAVQSVARRIVQVLQNTVVRTLVDLNYSDREYPTLRVGNISDDNIPVMSDAIKKFVDAGVLHPRPIDENSTRKMIGWGELTDEELKEAEEAQKQQPAKKTEEKTEEIEADISEARRIHASITDQLYGNTKRAA</sequence>
<dbReference type="EMBL" id="JAVDWN010000026">
    <property type="protein sequence ID" value="MDR7166072.1"/>
    <property type="molecule type" value="Genomic_DNA"/>
</dbReference>
<feature type="compositionally biased region" description="Basic and acidic residues" evidence="1">
    <location>
        <begin position="399"/>
        <end position="413"/>
    </location>
</feature>